<organism evidence="1">
    <name type="scientific">freshwater metagenome</name>
    <dbReference type="NCBI Taxonomy" id="449393"/>
    <lineage>
        <taxon>unclassified sequences</taxon>
        <taxon>metagenomes</taxon>
        <taxon>ecological metagenomes</taxon>
    </lineage>
</organism>
<proteinExistence type="predicted"/>
<dbReference type="SUPFAM" id="SSF47240">
    <property type="entry name" value="Ferritin-like"/>
    <property type="match status" value="1"/>
</dbReference>
<reference evidence="1" key="1">
    <citation type="submission" date="2020-05" db="EMBL/GenBank/DDBJ databases">
        <authorList>
            <person name="Chiriac C."/>
            <person name="Salcher M."/>
            <person name="Ghai R."/>
            <person name="Kavagutti S V."/>
        </authorList>
    </citation>
    <scope>NUCLEOTIDE SEQUENCE</scope>
</reference>
<name>A0A6J6EMJ4_9ZZZZ</name>
<dbReference type="CDD" id="cd00657">
    <property type="entry name" value="Ferritin_like"/>
    <property type="match status" value="1"/>
</dbReference>
<dbReference type="EMBL" id="CAEZSR010000119">
    <property type="protein sequence ID" value="CAB4575693.1"/>
    <property type="molecule type" value="Genomic_DNA"/>
</dbReference>
<evidence type="ECO:0000313" key="1">
    <source>
        <dbReference type="EMBL" id="CAB4575693.1"/>
    </source>
</evidence>
<dbReference type="AlphaFoldDB" id="A0A6J6EMJ4"/>
<protein>
    <submittedName>
        <fullName evidence="1">Unannotated protein</fullName>
    </submittedName>
</protein>
<dbReference type="Pfam" id="PF13668">
    <property type="entry name" value="Ferritin_2"/>
    <property type="match status" value="1"/>
</dbReference>
<sequence>MNHDLSRPTSPNAAGLPSLGRRQLFRLGGLSVATAAVVAACGGTESPGIARIGLAPTTTDLPPANISDSVLLRTAASIERSAIGVYTTALDAGLLPSAAIAAAERFRDDHVAHAEAVDALTTEVGGEPFTCGNPRLEEITIPAILAAVLGDEAAGIPASDNPQRDVMNIAFALESYAAETYQSFVPMLSLPSLRGEAIRIAGDEARHSSVLALAITGRPAGYVQREVPASPPQIPVAYALPSRFGTLGGVPLVIGAADEVGQRRAFSLDTPSLNTFVYDSTEGSC</sequence>
<accession>A0A6J6EMJ4</accession>
<gene>
    <name evidence="1" type="ORF">UFOPK1493_02696</name>
</gene>
<dbReference type="InterPro" id="IPR009078">
    <property type="entry name" value="Ferritin-like_SF"/>
</dbReference>